<dbReference type="Pfam" id="PF00188">
    <property type="entry name" value="CAP"/>
    <property type="match status" value="1"/>
</dbReference>
<feature type="domain" description="SCP" evidence="3">
    <location>
        <begin position="120"/>
        <end position="231"/>
    </location>
</feature>
<name>A0A7Z1AXY0_9PSEU</name>
<dbReference type="Gene3D" id="3.40.33.10">
    <property type="entry name" value="CAP"/>
    <property type="match status" value="1"/>
</dbReference>
<dbReference type="InterPro" id="IPR014044">
    <property type="entry name" value="CAP_dom"/>
</dbReference>
<dbReference type="RefSeq" id="WP_075135160.1">
    <property type="nucleotide sequence ID" value="NZ_MSIF01000012.1"/>
</dbReference>
<feature type="compositionally biased region" description="Pro residues" evidence="1">
    <location>
        <begin position="81"/>
        <end position="90"/>
    </location>
</feature>
<feature type="chain" id="PRO_5031575805" description="SCP domain-containing protein" evidence="2">
    <location>
        <begin position="27"/>
        <end position="233"/>
    </location>
</feature>
<feature type="region of interest" description="Disordered" evidence="1">
    <location>
        <begin position="42"/>
        <end position="117"/>
    </location>
</feature>
<dbReference type="PANTHER" id="PTHR31157">
    <property type="entry name" value="SCP DOMAIN-CONTAINING PROTEIN"/>
    <property type="match status" value="1"/>
</dbReference>
<accession>A0A7Z1AXY0</accession>
<dbReference type="AlphaFoldDB" id="A0A7Z1AXY0"/>
<evidence type="ECO:0000313" key="4">
    <source>
        <dbReference type="EMBL" id="OLF08418.1"/>
    </source>
</evidence>
<sequence length="233" mass="24499">MTSSRRRPHVLPALSAALIGALTAGAATFLANTESVADSGRVDLAVEKAGSTDAPHSEPGDPPSSQTSPPSPAPTTTTTTPPAPPQPPPSSAEQPATQAPPTPPRNTEPPQVSQEEQVVTLVNAAREQRGCGPVRIVPQLVKAARGHSSDMSDRDYFDHTTPEGVGFAERIIAAGYSEPGAENIARGQRSATQVMNSWMESDGHRANILNCQLSAIGVGLDKDGWYWTQNFGY</sequence>
<organism evidence="4 5">
    <name type="scientific">Actinophytocola xinjiangensis</name>
    <dbReference type="NCBI Taxonomy" id="485602"/>
    <lineage>
        <taxon>Bacteria</taxon>
        <taxon>Bacillati</taxon>
        <taxon>Actinomycetota</taxon>
        <taxon>Actinomycetes</taxon>
        <taxon>Pseudonocardiales</taxon>
        <taxon>Pseudonocardiaceae</taxon>
    </lineage>
</organism>
<evidence type="ECO:0000256" key="1">
    <source>
        <dbReference type="SAM" id="MobiDB-lite"/>
    </source>
</evidence>
<feature type="signal peptide" evidence="2">
    <location>
        <begin position="1"/>
        <end position="26"/>
    </location>
</feature>
<dbReference type="CDD" id="cd05379">
    <property type="entry name" value="CAP_bacterial"/>
    <property type="match status" value="1"/>
</dbReference>
<dbReference type="InterPro" id="IPR035940">
    <property type="entry name" value="CAP_sf"/>
</dbReference>
<feature type="compositionally biased region" description="Pro residues" evidence="1">
    <location>
        <begin position="98"/>
        <end position="107"/>
    </location>
</feature>
<feature type="compositionally biased region" description="Low complexity" evidence="1">
    <location>
        <begin position="63"/>
        <end position="80"/>
    </location>
</feature>
<evidence type="ECO:0000313" key="5">
    <source>
        <dbReference type="Proteomes" id="UP000185696"/>
    </source>
</evidence>
<comment type="caution">
    <text evidence="4">The sequence shown here is derived from an EMBL/GenBank/DDBJ whole genome shotgun (WGS) entry which is preliminary data.</text>
</comment>
<gene>
    <name evidence="4" type="ORF">BLA60_23685</name>
</gene>
<evidence type="ECO:0000256" key="2">
    <source>
        <dbReference type="SAM" id="SignalP"/>
    </source>
</evidence>
<proteinExistence type="predicted"/>
<dbReference type="EMBL" id="MSIF01000012">
    <property type="protein sequence ID" value="OLF08418.1"/>
    <property type="molecule type" value="Genomic_DNA"/>
</dbReference>
<reference evidence="4 5" key="1">
    <citation type="submission" date="2016-12" db="EMBL/GenBank/DDBJ databases">
        <title>The draft genome sequence of Actinophytocola xinjiangensis.</title>
        <authorList>
            <person name="Wang W."/>
            <person name="Yuan L."/>
        </authorList>
    </citation>
    <scope>NUCLEOTIDE SEQUENCE [LARGE SCALE GENOMIC DNA]</scope>
    <source>
        <strain evidence="4 5">CGMCC 4.4663</strain>
    </source>
</reference>
<keyword evidence="5" id="KW-1185">Reference proteome</keyword>
<evidence type="ECO:0000259" key="3">
    <source>
        <dbReference type="Pfam" id="PF00188"/>
    </source>
</evidence>
<dbReference type="SUPFAM" id="SSF55797">
    <property type="entry name" value="PR-1-like"/>
    <property type="match status" value="1"/>
</dbReference>
<keyword evidence="2" id="KW-0732">Signal</keyword>
<dbReference type="PANTHER" id="PTHR31157:SF1">
    <property type="entry name" value="SCP DOMAIN-CONTAINING PROTEIN"/>
    <property type="match status" value="1"/>
</dbReference>
<protein>
    <recommendedName>
        <fullName evidence="3">SCP domain-containing protein</fullName>
    </recommendedName>
</protein>
<dbReference type="Proteomes" id="UP000185696">
    <property type="component" value="Unassembled WGS sequence"/>
</dbReference>